<dbReference type="AlphaFoldDB" id="A0A399QRA3"/>
<dbReference type="Proteomes" id="UP000265431">
    <property type="component" value="Unassembled WGS sequence"/>
</dbReference>
<evidence type="ECO:0000313" key="2">
    <source>
        <dbReference type="Proteomes" id="UP000265431"/>
    </source>
</evidence>
<reference evidence="1 2" key="1">
    <citation type="submission" date="2018-08" db="EMBL/GenBank/DDBJ databases">
        <title>Henriciella mobilis sp. nov., isolated from seawater.</title>
        <authorList>
            <person name="Cheng H."/>
            <person name="Wu Y.-H."/>
            <person name="Xu X.-W."/>
            <person name="Guo L.-L."/>
        </authorList>
    </citation>
    <scope>NUCLEOTIDE SEQUENCE [LARGE SCALE GENOMIC DNA]</scope>
    <source>
        <strain evidence="1 2">CCUG66934</strain>
    </source>
</reference>
<sequence>MSTPKKYDDIDFQPPRKVADEAEKGLKLRDEFERGGTDVGIARARDLKNRKSVSPDTIERMVSYFARHEVDKKADNFGNDDDPSAGYIAWLLWGGDAGKDWCERVKSQMEKADE</sequence>
<keyword evidence="2" id="KW-1185">Reference proteome</keyword>
<organism evidence="1 2">
    <name type="scientific">Henriciella barbarensis</name>
    <dbReference type="NCBI Taxonomy" id="86342"/>
    <lineage>
        <taxon>Bacteria</taxon>
        <taxon>Pseudomonadati</taxon>
        <taxon>Pseudomonadota</taxon>
        <taxon>Alphaproteobacteria</taxon>
        <taxon>Hyphomonadales</taxon>
        <taxon>Hyphomonadaceae</taxon>
        <taxon>Henriciella</taxon>
    </lineage>
</organism>
<comment type="caution">
    <text evidence="1">The sequence shown here is derived from an EMBL/GenBank/DDBJ whole genome shotgun (WGS) entry which is preliminary data.</text>
</comment>
<dbReference type="EMBL" id="QWGB01000009">
    <property type="protein sequence ID" value="RIJ21378.1"/>
    <property type="molecule type" value="Genomic_DNA"/>
</dbReference>
<accession>A0A399QRA3</accession>
<protein>
    <submittedName>
        <fullName evidence="1">Uncharacterized protein</fullName>
    </submittedName>
</protein>
<proteinExistence type="predicted"/>
<gene>
    <name evidence="1" type="ORF">D1224_13775</name>
</gene>
<evidence type="ECO:0000313" key="1">
    <source>
        <dbReference type="EMBL" id="RIJ21378.1"/>
    </source>
</evidence>
<dbReference type="RefSeq" id="WP_119380530.1">
    <property type="nucleotide sequence ID" value="NZ_QWGB01000009.1"/>
</dbReference>
<name>A0A399QRA3_9PROT</name>
<dbReference type="OrthoDB" id="7270696at2"/>